<comment type="caution">
    <text evidence="3">The sequence shown here is derived from an EMBL/GenBank/DDBJ whole genome shotgun (WGS) entry which is preliminary data.</text>
</comment>
<reference evidence="3 4" key="1">
    <citation type="submission" date="2019-10" db="EMBL/GenBank/DDBJ databases">
        <title>Bacillus aerolatum sp. nov., isolated from bioaerosol of sport playgrounds.</title>
        <authorList>
            <person name="Chen P."/>
            <person name="Zhang G."/>
        </authorList>
    </citation>
    <scope>NUCLEOTIDE SEQUENCE [LARGE SCALE GENOMIC DNA]</scope>
    <source>
        <strain evidence="3 4">CX253</strain>
    </source>
</reference>
<dbReference type="GO" id="GO:0008324">
    <property type="term" value="F:monoatomic cation transmembrane transporter activity"/>
    <property type="evidence" value="ECO:0007669"/>
    <property type="project" value="InterPro"/>
</dbReference>
<protein>
    <recommendedName>
        <fullName evidence="2">RCK C-terminal domain-containing protein</fullName>
    </recommendedName>
</protein>
<dbReference type="PROSITE" id="PS51202">
    <property type="entry name" value="RCK_C"/>
    <property type="match status" value="1"/>
</dbReference>
<evidence type="ECO:0000256" key="1">
    <source>
        <dbReference type="SAM" id="Phobius"/>
    </source>
</evidence>
<sequence>MTGFIFMFLYFLIVTFVIEISVILFNLTGLETAVSRYQVVSMLTGTGFTTDESQLIIDHPVRRRLSMFLILFGAFSLAVIISSITNILSDDLRIKELSIINVVLLTMLLIGKTPFIRNKLNKKFHYEMEKKLELSELPVKEALYLGEDDLVTDVFISEESDFIGRKVTDLIGRDEDISVLFIKRGKVNIRRQLEKEKIQEGDQLFIYGNKEQIVERFLKSKNEKESSSH</sequence>
<dbReference type="AlphaFoldDB" id="A0A6I1FCA9"/>
<proteinExistence type="predicted"/>
<dbReference type="SUPFAM" id="SSF116726">
    <property type="entry name" value="TrkA C-terminal domain-like"/>
    <property type="match status" value="1"/>
</dbReference>
<dbReference type="Proteomes" id="UP000429595">
    <property type="component" value="Unassembled WGS sequence"/>
</dbReference>
<keyword evidence="4" id="KW-1185">Reference proteome</keyword>
<feature type="transmembrane region" description="Helical" evidence="1">
    <location>
        <begin position="97"/>
        <end position="115"/>
    </location>
</feature>
<evidence type="ECO:0000259" key="2">
    <source>
        <dbReference type="PROSITE" id="PS51202"/>
    </source>
</evidence>
<dbReference type="EMBL" id="WEIO01000010">
    <property type="protein sequence ID" value="KAB7704918.1"/>
    <property type="molecule type" value="Genomic_DNA"/>
</dbReference>
<feature type="domain" description="RCK C-terminal" evidence="2">
    <location>
        <begin position="137"/>
        <end position="223"/>
    </location>
</feature>
<dbReference type="InterPro" id="IPR036721">
    <property type="entry name" value="RCK_C_sf"/>
</dbReference>
<organism evidence="3 4">
    <name type="scientific">Bacillus aerolatus</name>
    <dbReference type="NCBI Taxonomy" id="2653354"/>
    <lineage>
        <taxon>Bacteria</taxon>
        <taxon>Bacillati</taxon>
        <taxon>Bacillota</taxon>
        <taxon>Bacilli</taxon>
        <taxon>Bacillales</taxon>
        <taxon>Bacillaceae</taxon>
        <taxon>Bacillus</taxon>
    </lineage>
</organism>
<keyword evidence="1" id="KW-1133">Transmembrane helix</keyword>
<dbReference type="Pfam" id="PF02080">
    <property type="entry name" value="TrkA_C"/>
    <property type="match status" value="1"/>
</dbReference>
<evidence type="ECO:0000313" key="4">
    <source>
        <dbReference type="Proteomes" id="UP000429595"/>
    </source>
</evidence>
<feature type="transmembrane region" description="Helical" evidence="1">
    <location>
        <begin position="6"/>
        <end position="27"/>
    </location>
</feature>
<dbReference type="Gene3D" id="3.30.70.1450">
    <property type="entry name" value="Regulator of K+ conductance, C-terminal domain"/>
    <property type="match status" value="1"/>
</dbReference>
<dbReference type="GO" id="GO:0006813">
    <property type="term" value="P:potassium ion transport"/>
    <property type="evidence" value="ECO:0007669"/>
    <property type="project" value="InterPro"/>
</dbReference>
<keyword evidence="1" id="KW-0472">Membrane</keyword>
<dbReference type="RefSeq" id="WP_152153489.1">
    <property type="nucleotide sequence ID" value="NZ_WEIO01000010.1"/>
</dbReference>
<keyword evidence="1" id="KW-0812">Transmembrane</keyword>
<gene>
    <name evidence="3" type="ORF">F9802_15245</name>
</gene>
<accession>A0A6I1FCA9</accession>
<evidence type="ECO:0000313" key="3">
    <source>
        <dbReference type="EMBL" id="KAB7704918.1"/>
    </source>
</evidence>
<dbReference type="InterPro" id="IPR006037">
    <property type="entry name" value="RCK_C"/>
</dbReference>
<feature type="transmembrane region" description="Helical" evidence="1">
    <location>
        <begin position="65"/>
        <end position="85"/>
    </location>
</feature>
<name>A0A6I1FCA9_9BACI</name>